<feature type="region of interest" description="Disordered" evidence="1">
    <location>
        <begin position="52"/>
        <end position="91"/>
    </location>
</feature>
<proteinExistence type="predicted"/>
<name>A0A8D8VZC8_9HEMI</name>
<evidence type="ECO:0000313" key="2">
    <source>
        <dbReference type="EMBL" id="CAG6641327.1"/>
    </source>
</evidence>
<accession>A0A8D8VZC8</accession>
<sequence>MYLPHCTVSIELHIAYYEKPSHNNNNNNTISKETKEKTEDLRQHKTLRQTLSEMNTSECKLNRSSSLRKHEDNDRKLKRTGSLNVRPSRSDSKIESRISKFEALVQNFENKNGVLKRSDSLTKSEKTDMNKRRQDVKSKWMREKENVKLKRKSVSNARSIKRRHTVGGTKDFDKVNWLQREKEAAEENKKERRTSSPDLSYSRLQNILSDVMRPHSLLVEQSHFSSRLLESHV</sequence>
<feature type="region of interest" description="Disordered" evidence="1">
    <location>
        <begin position="19"/>
        <end position="40"/>
    </location>
</feature>
<feature type="compositionally biased region" description="Polar residues" evidence="1">
    <location>
        <begin position="52"/>
        <end position="65"/>
    </location>
</feature>
<evidence type="ECO:0000256" key="1">
    <source>
        <dbReference type="SAM" id="MobiDB-lite"/>
    </source>
</evidence>
<protein>
    <submittedName>
        <fullName evidence="2">Uncharacterized protein</fullName>
    </submittedName>
</protein>
<dbReference type="AlphaFoldDB" id="A0A8D8VZC8"/>
<dbReference type="EMBL" id="HBUF01116750">
    <property type="protein sequence ID" value="CAG6641327.1"/>
    <property type="molecule type" value="Transcribed_RNA"/>
</dbReference>
<reference evidence="2" key="1">
    <citation type="submission" date="2021-05" db="EMBL/GenBank/DDBJ databases">
        <authorList>
            <person name="Alioto T."/>
            <person name="Alioto T."/>
            <person name="Gomez Garrido J."/>
        </authorList>
    </citation>
    <scope>NUCLEOTIDE SEQUENCE</scope>
</reference>
<organism evidence="2">
    <name type="scientific">Cacopsylla melanoneura</name>
    <dbReference type="NCBI Taxonomy" id="428564"/>
    <lineage>
        <taxon>Eukaryota</taxon>
        <taxon>Metazoa</taxon>
        <taxon>Ecdysozoa</taxon>
        <taxon>Arthropoda</taxon>
        <taxon>Hexapoda</taxon>
        <taxon>Insecta</taxon>
        <taxon>Pterygota</taxon>
        <taxon>Neoptera</taxon>
        <taxon>Paraneoptera</taxon>
        <taxon>Hemiptera</taxon>
        <taxon>Sternorrhyncha</taxon>
        <taxon>Psylloidea</taxon>
        <taxon>Psyllidae</taxon>
        <taxon>Psyllinae</taxon>
        <taxon>Cacopsylla</taxon>
    </lineage>
</organism>